<comment type="caution">
    <text evidence="1">The sequence shown here is derived from an EMBL/GenBank/DDBJ whole genome shotgun (WGS) entry which is preliminary data.</text>
</comment>
<keyword evidence="2" id="KW-1185">Reference proteome</keyword>
<name>A0A0V0U2F3_9BILA</name>
<dbReference type="AlphaFoldDB" id="A0A0V0U2F3"/>
<evidence type="ECO:0000313" key="1">
    <source>
        <dbReference type="EMBL" id="KRX45434.1"/>
    </source>
</evidence>
<dbReference type="EMBL" id="JYDJ01000076">
    <property type="protein sequence ID" value="KRX45434.1"/>
    <property type="molecule type" value="Genomic_DNA"/>
</dbReference>
<organism evidence="1 2">
    <name type="scientific">Trichinella murrelli</name>
    <dbReference type="NCBI Taxonomy" id="144512"/>
    <lineage>
        <taxon>Eukaryota</taxon>
        <taxon>Metazoa</taxon>
        <taxon>Ecdysozoa</taxon>
        <taxon>Nematoda</taxon>
        <taxon>Enoplea</taxon>
        <taxon>Dorylaimia</taxon>
        <taxon>Trichinellida</taxon>
        <taxon>Trichinellidae</taxon>
        <taxon>Trichinella</taxon>
    </lineage>
</organism>
<sequence length="176" mass="19836">MTTDPLQTNQCNDKANNYHFDPDGLFEPCGCDKQCRLSLIGRSQFRCKYHFSLMQEIHSNCTYNVFSTNNAIEQTLAIGHLVVRLPPFVQWPRGVGDNYVGEINARHGSRCRWTVIDHQVNNGQGANSGQPLSRLSDQLPPFHRLLSARFGQVGTDKSASGQVCVKRKPPARFSFR</sequence>
<accession>A0A0V0U2F3</accession>
<gene>
    <name evidence="1" type="ORF">T05_11594</name>
</gene>
<proteinExistence type="predicted"/>
<reference evidence="1 2" key="1">
    <citation type="submission" date="2015-01" db="EMBL/GenBank/DDBJ databases">
        <title>Evolution of Trichinella species and genotypes.</title>
        <authorList>
            <person name="Korhonen P.K."/>
            <person name="Edoardo P."/>
            <person name="Giuseppe L.R."/>
            <person name="Gasser R.B."/>
        </authorList>
    </citation>
    <scope>NUCLEOTIDE SEQUENCE [LARGE SCALE GENOMIC DNA]</scope>
    <source>
        <strain evidence="1">ISS417</strain>
    </source>
</reference>
<evidence type="ECO:0000313" key="2">
    <source>
        <dbReference type="Proteomes" id="UP000055048"/>
    </source>
</evidence>
<dbReference type="Proteomes" id="UP000055048">
    <property type="component" value="Unassembled WGS sequence"/>
</dbReference>
<protein>
    <submittedName>
        <fullName evidence="1">Uncharacterized protein</fullName>
    </submittedName>
</protein>